<dbReference type="CDD" id="cd02440">
    <property type="entry name" value="AdoMet_MTases"/>
    <property type="match status" value="1"/>
</dbReference>
<dbReference type="OrthoDB" id="8079at2157"/>
<dbReference type="Pfam" id="PF25133">
    <property type="entry name" value="TYW2_N_2"/>
    <property type="match status" value="1"/>
</dbReference>
<evidence type="ECO:0000259" key="6">
    <source>
        <dbReference type="PROSITE" id="PS51684"/>
    </source>
</evidence>
<dbReference type="GO" id="GO:0102522">
    <property type="term" value="F:tRNA 4-demethylwyosine alpha-amino-alpha-carboxypropyltransferase activity"/>
    <property type="evidence" value="ECO:0007669"/>
    <property type="project" value="UniProtKB-EC"/>
</dbReference>
<accession>B5IFF0</accession>
<dbReference type="PROSITE" id="PS51684">
    <property type="entry name" value="SAM_MT_TRM5_TYW2"/>
    <property type="match status" value="1"/>
</dbReference>
<comment type="subcellular location">
    <subcellularLocation>
        <location evidence="5">Cytoplasm</location>
    </subcellularLocation>
</comment>
<dbReference type="InterPro" id="IPR030867">
    <property type="entry name" value="TYW2_archaea"/>
</dbReference>
<keyword evidence="4 5" id="KW-0819">tRNA processing</keyword>
<dbReference type="InterPro" id="IPR056744">
    <property type="entry name" value="TRM5/TYW2-like_N"/>
</dbReference>
<comment type="catalytic activity">
    <reaction evidence="5">
        <text>4-demethylwyosine(37) in tRNA(Phe) + S-adenosyl-L-methionine = 4-demethyl-7-[(3S)-3-amino-3-carboxypropyl]wyosine(37) in tRNA(Phe) + S-methyl-5'-thioadenosine + H(+)</text>
        <dbReference type="Rhea" id="RHEA:36355"/>
        <dbReference type="Rhea" id="RHEA-COMP:10164"/>
        <dbReference type="Rhea" id="RHEA-COMP:10378"/>
        <dbReference type="ChEBI" id="CHEBI:15378"/>
        <dbReference type="ChEBI" id="CHEBI:17509"/>
        <dbReference type="ChEBI" id="CHEBI:59789"/>
        <dbReference type="ChEBI" id="CHEBI:64315"/>
        <dbReference type="ChEBI" id="CHEBI:73550"/>
        <dbReference type="EC" id="2.5.1.114"/>
    </reaction>
</comment>
<dbReference type="Proteomes" id="UP000001400">
    <property type="component" value="Chromosome"/>
</dbReference>
<dbReference type="InterPro" id="IPR030382">
    <property type="entry name" value="MeTrfase_TRM5/TYW2"/>
</dbReference>
<keyword evidence="1" id="KW-0489">Methyltransferase</keyword>
<feature type="binding site" evidence="5">
    <location>
        <position position="223"/>
    </location>
    <ligand>
        <name>S-adenosyl-L-methionine</name>
        <dbReference type="ChEBI" id="CHEBI:59789"/>
    </ligand>
</feature>
<evidence type="ECO:0000256" key="3">
    <source>
        <dbReference type="ARBA" id="ARBA00022691"/>
    </source>
</evidence>
<dbReference type="PANTHER" id="PTHR23245">
    <property type="entry name" value="TRNA METHYLTRANSFERASE"/>
    <property type="match status" value="1"/>
</dbReference>
<dbReference type="GO" id="GO:0030488">
    <property type="term" value="P:tRNA methylation"/>
    <property type="evidence" value="ECO:0007669"/>
    <property type="project" value="TreeGrafter"/>
</dbReference>
<feature type="binding site" evidence="5">
    <location>
        <begin position="250"/>
        <end position="251"/>
    </location>
    <ligand>
        <name>S-adenosyl-L-methionine</name>
        <dbReference type="ChEBI" id="CHEBI:59789"/>
    </ligand>
</feature>
<keyword evidence="2 5" id="KW-0808">Transferase</keyword>
<dbReference type="Gene3D" id="3.40.50.150">
    <property type="entry name" value="Vaccinia Virus protein VP39"/>
    <property type="match status" value="1"/>
</dbReference>
<keyword evidence="3 5" id="KW-0949">S-adenosyl-L-methionine</keyword>
<dbReference type="GO" id="GO:0031591">
    <property type="term" value="P:wybutosine biosynthetic process"/>
    <property type="evidence" value="ECO:0007669"/>
    <property type="project" value="TreeGrafter"/>
</dbReference>
<dbReference type="GO" id="GO:0005737">
    <property type="term" value="C:cytoplasm"/>
    <property type="evidence" value="ECO:0007669"/>
    <property type="project" value="UniProtKB-SubCell"/>
</dbReference>
<dbReference type="RefSeq" id="WP_008085383.1">
    <property type="nucleotide sequence ID" value="NC_013926.1"/>
</dbReference>
<dbReference type="PANTHER" id="PTHR23245:SF31">
    <property type="entry name" value="TRNA WYBUTOSINE-SYNTHESIZING PROTEIN 3 HOMOLOG"/>
    <property type="match status" value="1"/>
</dbReference>
<dbReference type="InterPro" id="IPR056743">
    <property type="entry name" value="TRM5-TYW2-like_MTfase"/>
</dbReference>
<dbReference type="Pfam" id="PF18093">
    <property type="entry name" value="Trm5_N"/>
    <property type="match status" value="1"/>
</dbReference>
<reference evidence="7" key="1">
    <citation type="submission" date="2010-02" db="EMBL/GenBank/DDBJ databases">
        <title>Complete sequence of Aciduliprofundum boonei T469.</title>
        <authorList>
            <consortium name="US DOE Joint Genome Institute"/>
            <person name="Lucas S."/>
            <person name="Copeland A."/>
            <person name="Lapidus A."/>
            <person name="Cheng J.-F."/>
            <person name="Bruce D."/>
            <person name="Goodwin L."/>
            <person name="Pitluck S."/>
            <person name="Saunders E."/>
            <person name="Detter J.C."/>
            <person name="Han C."/>
            <person name="Tapia R."/>
            <person name="Land M."/>
            <person name="Hauser L."/>
            <person name="Kyrpides N."/>
            <person name="Mikhailova N."/>
            <person name="Flores G."/>
            <person name="Reysenbach A.-L."/>
            <person name="Woyke T."/>
        </authorList>
    </citation>
    <scope>NUCLEOTIDE SEQUENCE</scope>
    <source>
        <strain evidence="7">T469</strain>
    </source>
</reference>
<dbReference type="EMBL" id="CP001941">
    <property type="protein sequence ID" value="ADD07823.1"/>
    <property type="molecule type" value="Genomic_DNA"/>
</dbReference>
<feature type="binding site" evidence="5">
    <location>
        <position position="176"/>
    </location>
    <ligand>
        <name>S-adenosyl-L-methionine</name>
        <dbReference type="ChEBI" id="CHEBI:59789"/>
    </ligand>
</feature>
<evidence type="ECO:0000256" key="2">
    <source>
        <dbReference type="ARBA" id="ARBA00022679"/>
    </source>
</evidence>
<proteinExistence type="inferred from homology"/>
<dbReference type="HAMAP" id="MF_01922">
    <property type="entry name" value="TYW2_archaea"/>
    <property type="match status" value="1"/>
</dbReference>
<dbReference type="InterPro" id="IPR040601">
    <property type="entry name" value="Trm5a/b_N"/>
</dbReference>
<evidence type="ECO:0000256" key="5">
    <source>
        <dbReference type="HAMAP-Rule" id="MF_01922"/>
    </source>
</evidence>
<dbReference type="EC" id="2.5.1.114" evidence="5"/>
<organism evidence="7 8">
    <name type="scientific">Aciduliprofundum boonei (strain DSM 19572 / T469)</name>
    <dbReference type="NCBI Taxonomy" id="439481"/>
    <lineage>
        <taxon>Archaea</taxon>
        <taxon>Methanobacteriati</taxon>
        <taxon>Thermoplasmatota</taxon>
        <taxon>DHVE2 group</taxon>
        <taxon>Candidatus Aciduliprofundum</taxon>
    </lineage>
</organism>
<dbReference type="AlphaFoldDB" id="B5IFF0"/>
<feature type="domain" description="SAM-dependent methyltransferase TRM5/TYW2-type" evidence="6">
    <location>
        <begin position="97"/>
        <end position="344"/>
    </location>
</feature>
<dbReference type="InterPro" id="IPR029063">
    <property type="entry name" value="SAM-dependent_MTases_sf"/>
</dbReference>
<dbReference type="Gene3D" id="3.30.300.110">
    <property type="entry name" value="Met-10+ protein-like domains"/>
    <property type="match status" value="1"/>
</dbReference>
<dbReference type="eggNOG" id="arCOG00033">
    <property type="taxonomic scope" value="Archaea"/>
</dbReference>
<sequence>MIGHSKIFYLAFHSSFVPYVIKVKKENAEKMRKWLFKKKILSDEWKIVQEGDYIYFPLREKIDGSVWIDLPKRDRKKSPYERIVNKIGKEIEIPNHWEKIGDTVILQEFKDWKKYGYEVGKAFAEVLKAKTVVIYHGTYGEFREPRITKIFGESTETIHIENGIKYKLDIAKIMFSSGNVDERIRMGKIDARDEIIVDLFAGIGYFTLPLAKSGRAKKIYACEKNPIAYRYLLENIELNQLENIIPLFGDNRNISPLKIADRVIMGYIHTEPFLGIGFKALKKEGGIIHYHNTITTEERDWKMENELKFYGEKYGFKISIISKRVVKSYAPHIWHVVIDARATPKN</sequence>
<feature type="binding site" evidence="5">
    <location>
        <position position="183"/>
    </location>
    <ligand>
        <name>S-adenosyl-L-methionine</name>
        <dbReference type="ChEBI" id="CHEBI:59789"/>
    </ligand>
</feature>
<dbReference type="GeneID" id="8826945"/>
<dbReference type="Gene3D" id="3.30.70.2580">
    <property type="match status" value="1"/>
</dbReference>
<gene>
    <name evidence="5" type="primary">taw2</name>
    <name evidence="7" type="ordered locus">Aboo_0011</name>
</gene>
<name>B5IFF0_ACIB4</name>
<dbReference type="HOGENOM" id="CLU_022610_0_2_2"/>
<evidence type="ECO:0000256" key="1">
    <source>
        <dbReference type="ARBA" id="ARBA00022603"/>
    </source>
</evidence>
<dbReference type="STRING" id="439481.Aboo_0011"/>
<dbReference type="SUPFAM" id="SSF53335">
    <property type="entry name" value="S-adenosyl-L-methionine-dependent methyltransferases"/>
    <property type="match status" value="1"/>
</dbReference>
<keyword evidence="5" id="KW-0963">Cytoplasm</keyword>
<dbReference type="GO" id="GO:0008175">
    <property type="term" value="F:tRNA methyltransferase activity"/>
    <property type="evidence" value="ECO:0007669"/>
    <property type="project" value="TreeGrafter"/>
</dbReference>
<dbReference type="Pfam" id="PF02475">
    <property type="entry name" value="TRM5-TYW2_MTfase"/>
    <property type="match status" value="1"/>
</dbReference>
<protein>
    <recommendedName>
        <fullName evidence="5">tRNA(Phe) (4-demethylwyosine(37)-C(7)) aminocarboxypropyltransferase</fullName>
        <ecNumber evidence="5">2.5.1.114</ecNumber>
    </recommendedName>
    <alternativeName>
        <fullName evidence="5">tRNA wyosine derivatives biosynthesis protein Taw2</fullName>
    </alternativeName>
</protein>
<evidence type="ECO:0000313" key="7">
    <source>
        <dbReference type="EMBL" id="ADD07823.1"/>
    </source>
</evidence>
<comment type="function">
    <text evidence="5">S-adenosyl-L-methionine-dependent transferase that acts as a component of the wyosine derivatives biosynthesis pathway. Catalyzes the transfer of the alpha-amino-alpha-carboxypropyl (acp) group from S-adenosyl-L-methionine to 4-demethylwyosine (imG-14), forming 7-aminocarboxypropyl-demethylwyosine (wybutosine-86) at position 37 of tRNA(Phe).</text>
</comment>
<evidence type="ECO:0000256" key="4">
    <source>
        <dbReference type="ARBA" id="ARBA00022694"/>
    </source>
</evidence>
<dbReference type="FunFam" id="3.40.50.150:FF:000131">
    <property type="entry name" value="tRNA wybutosine-synthesizing protein 2/3/4"/>
    <property type="match status" value="1"/>
</dbReference>
<comment type="similarity">
    <text evidence="5">Belongs to the class I-like SAM-binding methyltransferase superfamily. TRM5/TYW2 family.</text>
</comment>
<evidence type="ECO:0000313" key="8">
    <source>
        <dbReference type="Proteomes" id="UP000001400"/>
    </source>
</evidence>
<keyword evidence="8" id="KW-1185">Reference proteome</keyword>
<dbReference type="KEGG" id="abi:Aboo_0011"/>